<accession>A0A6I6FKK6</accession>
<reference evidence="1 2" key="1">
    <citation type="submission" date="2018-12" db="EMBL/GenBank/DDBJ databases">
        <title>Complete genome sequence of Streptomyces ficellus NRRL8067, the producer of ficellomycin, feldamycin and nojirimycin.</title>
        <authorList>
            <person name="Zhang H."/>
            <person name="Yue R."/>
            <person name="Liu Y."/>
            <person name="Li M."/>
            <person name="Mu H."/>
            <person name="Zhang J."/>
        </authorList>
    </citation>
    <scope>NUCLEOTIDE SEQUENCE [LARGE SCALE GENOMIC DNA]</scope>
    <source>
        <strain evidence="1 2">NRRL 8067</strain>
    </source>
</reference>
<dbReference type="KEGG" id="sfic:EIZ62_14890"/>
<dbReference type="OrthoDB" id="4649568at2"/>
<evidence type="ECO:0000313" key="2">
    <source>
        <dbReference type="Proteomes" id="UP000422572"/>
    </source>
</evidence>
<dbReference type="RefSeq" id="WP_156693137.1">
    <property type="nucleotide sequence ID" value="NZ_CP034279.1"/>
</dbReference>
<dbReference type="InterPro" id="IPR011048">
    <property type="entry name" value="Haem_d1_sf"/>
</dbReference>
<evidence type="ECO:0000313" key="1">
    <source>
        <dbReference type="EMBL" id="QGV79389.1"/>
    </source>
</evidence>
<dbReference type="PANTHER" id="PTHR47197:SF3">
    <property type="entry name" value="DIHYDRO-HEME D1 DEHYDROGENASE"/>
    <property type="match status" value="1"/>
</dbReference>
<dbReference type="AlphaFoldDB" id="A0A6I6FKK6"/>
<name>A0A6I6FKK6_9ACTN</name>
<dbReference type="EMBL" id="CP034279">
    <property type="protein sequence ID" value="QGV79389.1"/>
    <property type="molecule type" value="Genomic_DNA"/>
</dbReference>
<keyword evidence="2" id="KW-1185">Reference proteome</keyword>
<sequence>MSETNDVLAVVSQSGPTVTFFDAATHDRLGEVRVPHEPHELCLDAARRRLYCTITYRSGYYHANGGRARELVVIDPDERRVTGVVGLAPEWAPHGIALDPSGELLWVSVEGASPGAEGALLALDAESLRPVSRVAVGAPGPHWFALAPDGTRAYTANKEAPFVSVVDLVEGALVDRVEVPGSEGIAVSGDGRRVYVAAPKGDFGGGPARDAGVRVVDTATGAVVRTLPTDGVVFPVHVTPAGLLLAGELRMTAGRSALGGQRPGVLHVYGEGLDERARLEVGAFPLTITSSPDGRYGYVAAVSSSTVTVVDLAAGAVVATLEVGRSGEPGAHGLAYVPSA</sequence>
<proteinExistence type="predicted"/>
<dbReference type="InterPro" id="IPR051200">
    <property type="entry name" value="Host-pathogen_enzymatic-act"/>
</dbReference>
<dbReference type="Proteomes" id="UP000422572">
    <property type="component" value="Chromosome"/>
</dbReference>
<dbReference type="Gene3D" id="2.130.10.10">
    <property type="entry name" value="YVTN repeat-like/Quinoprotein amine dehydrogenase"/>
    <property type="match status" value="3"/>
</dbReference>
<gene>
    <name evidence="1" type="ORF">EIZ62_14890</name>
</gene>
<organism evidence="1 2">
    <name type="scientific">Streptomyces ficellus</name>
    <dbReference type="NCBI Taxonomy" id="1977088"/>
    <lineage>
        <taxon>Bacteria</taxon>
        <taxon>Bacillati</taxon>
        <taxon>Actinomycetota</taxon>
        <taxon>Actinomycetes</taxon>
        <taxon>Kitasatosporales</taxon>
        <taxon>Streptomycetaceae</taxon>
        <taxon>Streptomyces</taxon>
    </lineage>
</organism>
<dbReference type="InterPro" id="IPR015943">
    <property type="entry name" value="WD40/YVTN_repeat-like_dom_sf"/>
</dbReference>
<dbReference type="PANTHER" id="PTHR47197">
    <property type="entry name" value="PROTEIN NIRF"/>
    <property type="match status" value="1"/>
</dbReference>
<dbReference type="SUPFAM" id="SSF51004">
    <property type="entry name" value="C-terminal (heme d1) domain of cytochrome cd1-nitrite reductase"/>
    <property type="match status" value="1"/>
</dbReference>
<protein>
    <submittedName>
        <fullName evidence="1">YncE family protein</fullName>
    </submittedName>
</protein>